<dbReference type="AlphaFoldDB" id="A0A8T5UV94"/>
<dbReference type="EMBL" id="JAIOUQ010000009">
    <property type="protein sequence ID" value="MBZ2166147.1"/>
    <property type="molecule type" value="Genomic_DNA"/>
</dbReference>
<evidence type="ECO:0000313" key="2">
    <source>
        <dbReference type="EMBL" id="MBZ2166147.1"/>
    </source>
</evidence>
<evidence type="ECO:0000259" key="1">
    <source>
        <dbReference type="Pfam" id="PF00149"/>
    </source>
</evidence>
<dbReference type="Pfam" id="PF00149">
    <property type="entry name" value="Metallophos"/>
    <property type="match status" value="1"/>
</dbReference>
<dbReference type="SUPFAM" id="SSF56300">
    <property type="entry name" value="Metallo-dependent phosphatases"/>
    <property type="match status" value="1"/>
</dbReference>
<dbReference type="Proteomes" id="UP000825933">
    <property type="component" value="Unassembled WGS sequence"/>
</dbReference>
<comment type="caution">
    <text evidence="2">The sequence shown here is derived from an EMBL/GenBank/DDBJ whole genome shotgun (WGS) entry which is preliminary data.</text>
</comment>
<dbReference type="InterPro" id="IPR041733">
    <property type="entry name" value="PAE1087_MPP"/>
</dbReference>
<dbReference type="RefSeq" id="WP_223791714.1">
    <property type="nucleotide sequence ID" value="NZ_JAIOUQ010000009.1"/>
</dbReference>
<dbReference type="InterPro" id="IPR004843">
    <property type="entry name" value="Calcineurin-like_PHP"/>
</dbReference>
<protein>
    <submittedName>
        <fullName evidence="2">Metallophosphoesterase</fullName>
    </submittedName>
</protein>
<feature type="domain" description="Calcineurin-like phosphoesterase" evidence="1">
    <location>
        <begin position="1"/>
        <end position="178"/>
    </location>
</feature>
<organism evidence="2 3">
    <name type="scientific">Methanobacterium spitsbergense</name>
    <dbReference type="NCBI Taxonomy" id="2874285"/>
    <lineage>
        <taxon>Archaea</taxon>
        <taxon>Methanobacteriati</taxon>
        <taxon>Methanobacteriota</taxon>
        <taxon>Methanomada group</taxon>
        <taxon>Methanobacteria</taxon>
        <taxon>Methanobacteriales</taxon>
        <taxon>Methanobacteriaceae</taxon>
        <taxon>Methanobacterium</taxon>
    </lineage>
</organism>
<dbReference type="PANTHER" id="PTHR37523">
    <property type="entry name" value="METALLOPHOSPHOESTERASE"/>
    <property type="match status" value="1"/>
</dbReference>
<dbReference type="InterPro" id="IPR029052">
    <property type="entry name" value="Metallo-depent_PP-like"/>
</dbReference>
<dbReference type="GO" id="GO:0016787">
    <property type="term" value="F:hydrolase activity"/>
    <property type="evidence" value="ECO:0007669"/>
    <property type="project" value="InterPro"/>
</dbReference>
<reference evidence="3" key="1">
    <citation type="journal article" date="2022" name="Microbiol. Resour. Announc.">
        <title>Draft Genome Sequence of a Methanogenic Archaeon from West Spitsbergen Permafrost.</title>
        <authorList>
            <person name="Trubitsyn V."/>
            <person name="Rivkina E."/>
            <person name="Shcherbakova V."/>
        </authorList>
    </citation>
    <scope>NUCLEOTIDE SEQUENCE [LARGE SCALE GENOMIC DNA]</scope>
    <source>
        <strain evidence="3">VT</strain>
    </source>
</reference>
<gene>
    <name evidence="2" type="ORF">K8N75_08855</name>
</gene>
<dbReference type="PANTHER" id="PTHR37523:SF1">
    <property type="entry name" value="CALCINEURIN-LIKE PHOSPHOESTERASE DOMAIN-CONTAINING PROTEIN"/>
    <property type="match status" value="1"/>
</dbReference>
<name>A0A8T5UV94_9EURY</name>
<proteinExistence type="predicted"/>
<evidence type="ECO:0000313" key="3">
    <source>
        <dbReference type="Proteomes" id="UP000825933"/>
    </source>
</evidence>
<keyword evidence="3" id="KW-1185">Reference proteome</keyword>
<sequence length="223" mass="24420">MKILAVSDIHGKYIKIIDYLKKNTVDLIILTGDITDFGPNELAEEILNEISSFNIPVLAIPGNCDPINLYGSIDNSKAVNIHGKSVTIKNIGICGFGGSNPTPFNTPLEFDEIEIYDNARRVMEEIKNHEVTLFVTHAPPLGTKTDLLPSGKHVGSESLRKIIEEFQPSINICGHIHESIAIDKIGKTTIINPGMLKEGHACIINIDDSDEDNIKAIPEIISI</sequence>
<accession>A0A8T5UV94</accession>
<dbReference type="CDD" id="cd07392">
    <property type="entry name" value="MPP_PAE1087"/>
    <property type="match status" value="1"/>
</dbReference>
<dbReference type="Gene3D" id="3.60.21.10">
    <property type="match status" value="1"/>
</dbReference>